<evidence type="ECO:0000313" key="1">
    <source>
        <dbReference type="EMBL" id="URN94849.1"/>
    </source>
</evidence>
<dbReference type="Gene3D" id="3.40.50.1000">
    <property type="entry name" value="HAD superfamily/HAD-like"/>
    <property type="match status" value="1"/>
</dbReference>
<dbReference type="EMBL" id="CP097899">
    <property type="protein sequence ID" value="URN94849.1"/>
    <property type="molecule type" value="Genomic_DNA"/>
</dbReference>
<dbReference type="InterPro" id="IPR036412">
    <property type="entry name" value="HAD-like_sf"/>
</dbReference>
<dbReference type="InterPro" id="IPR023198">
    <property type="entry name" value="PGP-like_dom2"/>
</dbReference>
<dbReference type="GO" id="GO:0016787">
    <property type="term" value="F:hydrolase activity"/>
    <property type="evidence" value="ECO:0007669"/>
    <property type="project" value="UniProtKB-KW"/>
</dbReference>
<gene>
    <name evidence="1" type="ORF">NAG76_00890</name>
</gene>
<dbReference type="PANTHER" id="PTHR18901:SF38">
    <property type="entry name" value="PSEUDOURIDINE-5'-PHOSPHATASE"/>
    <property type="match status" value="1"/>
</dbReference>
<dbReference type="Gene3D" id="1.10.150.240">
    <property type="entry name" value="Putative phosphatase, domain 2"/>
    <property type="match status" value="1"/>
</dbReference>
<dbReference type="CDD" id="cd16423">
    <property type="entry name" value="HAD_BPGM-like"/>
    <property type="match status" value="1"/>
</dbReference>
<protein>
    <submittedName>
        <fullName evidence="1">HAD family hydrolase</fullName>
    </submittedName>
</protein>
<reference evidence="1" key="1">
    <citation type="submission" date="2022-05" db="EMBL/GenBank/DDBJ databases">
        <title>Novel bacterial taxa in a minimal lignocellulolytic consortium and its capacity to transform plastics disclosed by genome-resolved metagenomics.</title>
        <authorList>
            <person name="Rodriguez C.A.D."/>
            <person name="Diaz-Garcia L."/>
            <person name="Herrera K."/>
            <person name="Tarazona N.A."/>
            <person name="Sproer C."/>
            <person name="Overmann J."/>
            <person name="Jimenez D.J."/>
        </authorList>
    </citation>
    <scope>NUCLEOTIDE SEQUENCE</scope>
    <source>
        <strain evidence="1">MAG5</strain>
    </source>
</reference>
<dbReference type="SFLD" id="SFLDS00003">
    <property type="entry name" value="Haloacid_Dehalogenase"/>
    <property type="match status" value="1"/>
</dbReference>
<dbReference type="InterPro" id="IPR041492">
    <property type="entry name" value="HAD_2"/>
</dbReference>
<proteinExistence type="predicted"/>
<dbReference type="SFLD" id="SFLDG01129">
    <property type="entry name" value="C1.5:_HAD__Beta-PGM__Phosphata"/>
    <property type="match status" value="1"/>
</dbReference>
<name>A0A9J6ZGH7_9BACL</name>
<dbReference type="PRINTS" id="PR00413">
    <property type="entry name" value="HADHALOGNASE"/>
</dbReference>
<keyword evidence="1" id="KW-0378">Hydrolase</keyword>
<dbReference type="InterPro" id="IPR006439">
    <property type="entry name" value="HAD-SF_hydro_IA"/>
</dbReference>
<dbReference type="KEGG" id="plig:NAG76_00890"/>
<organism evidence="1 2">
    <name type="scientific">Candidatus Pristimantibacillus lignocellulolyticus</name>
    <dbReference type="NCBI Taxonomy" id="2994561"/>
    <lineage>
        <taxon>Bacteria</taxon>
        <taxon>Bacillati</taxon>
        <taxon>Bacillota</taxon>
        <taxon>Bacilli</taxon>
        <taxon>Bacillales</taxon>
        <taxon>Paenibacillaceae</taxon>
        <taxon>Candidatus Pristimantibacillus</taxon>
    </lineage>
</organism>
<dbReference type="AlphaFoldDB" id="A0A9J6ZGH7"/>
<dbReference type="InterPro" id="IPR023214">
    <property type="entry name" value="HAD_sf"/>
</dbReference>
<sequence>MIRAIVFDFDGLIIDTETLEYEVLQQIYKEYEVELLIETYAQNIGTNMGEFNPYTNLADLSKQDLDAQFIKTLHRERLHLVLPSLVLREGVMDYIHQAKQMNMKIALATSSNRKWIDEFFTRYDLHQYFDYICTSDDVTNVKPNPELYLRALSLLGVEGHEAIAFEDSHNGSLAAVAAGIHCVAVPNPVTQHFTFEHCSLILTSMAQFTLSEVIDRIGEK</sequence>
<evidence type="ECO:0000313" key="2">
    <source>
        <dbReference type="Proteomes" id="UP001056756"/>
    </source>
</evidence>
<dbReference type="PANTHER" id="PTHR18901">
    <property type="entry name" value="2-DEOXYGLUCOSE-6-PHOSPHATE PHOSPHATASE 2"/>
    <property type="match status" value="1"/>
</dbReference>
<dbReference type="Proteomes" id="UP001056756">
    <property type="component" value="Chromosome"/>
</dbReference>
<dbReference type="SUPFAM" id="SSF56784">
    <property type="entry name" value="HAD-like"/>
    <property type="match status" value="1"/>
</dbReference>
<dbReference type="NCBIfam" id="TIGR01509">
    <property type="entry name" value="HAD-SF-IA-v3"/>
    <property type="match status" value="1"/>
</dbReference>
<accession>A0A9J6ZGH7</accession>
<dbReference type="Pfam" id="PF13419">
    <property type="entry name" value="HAD_2"/>
    <property type="match status" value="1"/>
</dbReference>